<dbReference type="AlphaFoldDB" id="A0A3M8CHF7"/>
<comment type="caution">
    <text evidence="1">The sequence shown here is derived from an EMBL/GenBank/DDBJ whole genome shotgun (WGS) entry which is preliminary data.</text>
</comment>
<protein>
    <submittedName>
        <fullName evidence="1">Pilus assembly protein CpaB</fullName>
    </submittedName>
</protein>
<reference evidence="1 2" key="1">
    <citation type="submission" date="2018-10" db="EMBL/GenBank/DDBJ databases">
        <title>Phylogenomics of Brevibacillus.</title>
        <authorList>
            <person name="Dunlap C."/>
        </authorList>
    </citation>
    <scope>NUCLEOTIDE SEQUENCE [LARGE SCALE GENOMIC DNA]</scope>
    <source>
        <strain evidence="1 2">JCM 12215</strain>
    </source>
</reference>
<sequence>MSVHPLRLLALLLLSTCVAFGAYQLLKPQTITYIQLRANIE</sequence>
<accession>A0A3M8CHF7</accession>
<organism evidence="1 2">
    <name type="scientific">Brevibacillus invocatus</name>
    <dbReference type="NCBI Taxonomy" id="173959"/>
    <lineage>
        <taxon>Bacteria</taxon>
        <taxon>Bacillati</taxon>
        <taxon>Bacillota</taxon>
        <taxon>Bacilli</taxon>
        <taxon>Bacillales</taxon>
        <taxon>Paenibacillaceae</taxon>
        <taxon>Brevibacillus</taxon>
    </lineage>
</organism>
<evidence type="ECO:0000313" key="2">
    <source>
        <dbReference type="Proteomes" id="UP000282028"/>
    </source>
</evidence>
<keyword evidence="2" id="KW-1185">Reference proteome</keyword>
<feature type="non-terminal residue" evidence="1">
    <location>
        <position position="41"/>
    </location>
</feature>
<evidence type="ECO:0000313" key="1">
    <source>
        <dbReference type="EMBL" id="RNB75152.1"/>
    </source>
</evidence>
<name>A0A3M8CHF7_9BACL</name>
<dbReference type="EMBL" id="RHHR01000010">
    <property type="protein sequence ID" value="RNB75152.1"/>
    <property type="molecule type" value="Genomic_DNA"/>
</dbReference>
<proteinExistence type="predicted"/>
<dbReference type="Proteomes" id="UP000282028">
    <property type="component" value="Unassembled WGS sequence"/>
</dbReference>
<gene>
    <name evidence="1" type="ORF">EDM52_06005</name>
</gene>